<evidence type="ECO:0008006" key="8">
    <source>
        <dbReference type="Google" id="ProtNLM"/>
    </source>
</evidence>
<feature type="active site" evidence="4">
    <location>
        <position position="481"/>
    </location>
</feature>
<feature type="region of interest" description="Disordered" evidence="5">
    <location>
        <begin position="134"/>
        <end position="207"/>
    </location>
</feature>
<evidence type="ECO:0000256" key="3">
    <source>
        <dbReference type="ARBA" id="ARBA00022691"/>
    </source>
</evidence>
<dbReference type="GO" id="GO:0008168">
    <property type="term" value="F:methyltransferase activity"/>
    <property type="evidence" value="ECO:0007669"/>
    <property type="project" value="UniProtKB-KW"/>
</dbReference>
<dbReference type="PANTHER" id="PTHR46098">
    <property type="entry name" value="TRNA (CYTOSINE(38)-C(5))-METHYLTRANSFERASE"/>
    <property type="match status" value="1"/>
</dbReference>
<dbReference type="AlphaFoldDB" id="A0AAD5XN38"/>
<protein>
    <recommendedName>
        <fullName evidence="8">DNA (cytosine-5-)-methyltransferase</fullName>
    </recommendedName>
</protein>
<evidence type="ECO:0000256" key="2">
    <source>
        <dbReference type="ARBA" id="ARBA00022679"/>
    </source>
</evidence>
<comment type="caution">
    <text evidence="6">The sequence shown here is derived from an EMBL/GenBank/DDBJ whole genome shotgun (WGS) entry which is preliminary data.</text>
</comment>
<feature type="compositionally biased region" description="Acidic residues" evidence="5">
    <location>
        <begin position="153"/>
        <end position="167"/>
    </location>
</feature>
<keyword evidence="7" id="KW-1185">Reference proteome</keyword>
<dbReference type="Pfam" id="PF00145">
    <property type="entry name" value="DNA_methylase"/>
    <property type="match status" value="1"/>
</dbReference>
<evidence type="ECO:0000313" key="7">
    <source>
        <dbReference type="Proteomes" id="UP001212152"/>
    </source>
</evidence>
<evidence type="ECO:0000256" key="4">
    <source>
        <dbReference type="PROSITE-ProRule" id="PRU01016"/>
    </source>
</evidence>
<proteinExistence type="inferred from homology"/>
<feature type="compositionally biased region" description="Acidic residues" evidence="5">
    <location>
        <begin position="181"/>
        <end position="196"/>
    </location>
</feature>
<comment type="similarity">
    <text evidence="4">Belongs to the class I-like SAM-binding methyltransferase superfamily. C5-methyltransferase family.</text>
</comment>
<dbReference type="InterPro" id="IPR029063">
    <property type="entry name" value="SAM-dependent_MTases_sf"/>
</dbReference>
<dbReference type="SUPFAM" id="SSF53335">
    <property type="entry name" value="S-adenosyl-L-methionine-dependent methyltransferases"/>
    <property type="match status" value="1"/>
</dbReference>
<dbReference type="PANTHER" id="PTHR46098:SF1">
    <property type="entry name" value="TRNA (CYTOSINE(38)-C(5))-METHYLTRANSFERASE"/>
    <property type="match status" value="1"/>
</dbReference>
<reference evidence="6" key="1">
    <citation type="submission" date="2020-05" db="EMBL/GenBank/DDBJ databases">
        <title>Phylogenomic resolution of chytrid fungi.</title>
        <authorList>
            <person name="Stajich J.E."/>
            <person name="Amses K."/>
            <person name="Simmons R."/>
            <person name="Seto K."/>
            <person name="Myers J."/>
            <person name="Bonds A."/>
            <person name="Quandt C.A."/>
            <person name="Barry K."/>
            <person name="Liu P."/>
            <person name="Grigoriev I."/>
            <person name="Longcore J.E."/>
            <person name="James T.Y."/>
        </authorList>
    </citation>
    <scope>NUCLEOTIDE SEQUENCE</scope>
    <source>
        <strain evidence="6">JEL0379</strain>
    </source>
</reference>
<evidence type="ECO:0000256" key="5">
    <source>
        <dbReference type="SAM" id="MobiDB-lite"/>
    </source>
</evidence>
<dbReference type="EMBL" id="JADGJQ010000192">
    <property type="protein sequence ID" value="KAJ3165991.1"/>
    <property type="molecule type" value="Genomic_DNA"/>
</dbReference>
<dbReference type="InterPro" id="IPR018117">
    <property type="entry name" value="C5_DNA_meth_AS"/>
</dbReference>
<organism evidence="6 7">
    <name type="scientific">Geranomyces variabilis</name>
    <dbReference type="NCBI Taxonomy" id="109894"/>
    <lineage>
        <taxon>Eukaryota</taxon>
        <taxon>Fungi</taxon>
        <taxon>Fungi incertae sedis</taxon>
        <taxon>Chytridiomycota</taxon>
        <taxon>Chytridiomycota incertae sedis</taxon>
        <taxon>Chytridiomycetes</taxon>
        <taxon>Spizellomycetales</taxon>
        <taxon>Powellomycetaceae</taxon>
        <taxon>Geranomyces</taxon>
    </lineage>
</organism>
<evidence type="ECO:0000313" key="6">
    <source>
        <dbReference type="EMBL" id="KAJ3165991.1"/>
    </source>
</evidence>
<dbReference type="GO" id="GO:0032259">
    <property type="term" value="P:methylation"/>
    <property type="evidence" value="ECO:0007669"/>
    <property type="project" value="UniProtKB-KW"/>
</dbReference>
<keyword evidence="2 4" id="KW-0808">Transferase</keyword>
<dbReference type="Proteomes" id="UP001212152">
    <property type="component" value="Unassembled WGS sequence"/>
</dbReference>
<keyword evidence="1 4" id="KW-0489">Methyltransferase</keyword>
<dbReference type="PROSITE" id="PS00094">
    <property type="entry name" value="C5_MTASE_1"/>
    <property type="match status" value="1"/>
</dbReference>
<gene>
    <name evidence="6" type="ORF">HDU87_002487</name>
</gene>
<accession>A0AAD5XN38</accession>
<name>A0AAD5XN38_9FUNG</name>
<dbReference type="PROSITE" id="PS51679">
    <property type="entry name" value="SAM_MT_C5"/>
    <property type="match status" value="1"/>
</dbReference>
<dbReference type="Gene3D" id="3.40.50.150">
    <property type="entry name" value="Vaccinia Virus protein VP39"/>
    <property type="match status" value="1"/>
</dbReference>
<dbReference type="InterPro" id="IPR001525">
    <property type="entry name" value="C5_MeTfrase"/>
</dbReference>
<dbReference type="InterPro" id="IPR050750">
    <property type="entry name" value="C5-MTase"/>
</dbReference>
<evidence type="ECO:0000256" key="1">
    <source>
        <dbReference type="ARBA" id="ARBA00022603"/>
    </source>
</evidence>
<keyword evidence="3 4" id="KW-0949">S-adenosyl-L-methionine</keyword>
<sequence>MGTLDIHEKAIDAAYLRINLPPTAQFFATVKALYIIRDHKLYKQRNKSFEAYLQDKWDLKRALGNRLCMAGHVITTLEKTFNEDELPSNATLCIAVDAFAKKQKTTMDAVWKAALEHFGGRDNAVACQFSKIFEEPITPTSPPPDEQRKDSAIEIEDEESEESEESETPLVLRKRKAASSSEDEAESTSDEDEEEHATETATSKRFNPGSYLSTSIRNVFNTPGWLCDLIESFTKGVDLDPCSNPTSKIKAKVKYGYAEDGSFINALTIDNWEPNSNWVYLNPPGVATSHEEKTHGCNLHRPFWTKCFAELEKGNIKRVIALIPTRTYATWCTDIWSRALTCCLSKRVLFEKPDGTSYDTDVFSRTLCYLDTDDSYPYADRFVQIFRSYGYIPNVSMRAYKPFVQDLPLRYFSLCAGIGVAEQAIHSVYRNAFCVGFSEIDPEAIKIYEKHFPEHENYENALNIKAADLPDFDLLIAGIPCQPFSQQSVKRKHFEDERSKLFACFLDILEVKSPKDFLLENVPMAEEPRLEITKALGVDPVELNANVWTAQNRKRLYWCSWYIPPPLKRPSPTLKDIMEAEPKSAASARFKDLPDAPTDAICSVNRNTATSTCKLRTDGKSNTLTCTNCYQTVVAINGKWRHYTIKERERLQGLPDGYTECDGVTHIAKQRLLGNAMTLPVIEYLIKQL</sequence>